<proteinExistence type="inferred from homology"/>
<dbReference type="FunFam" id="1.20.1270.280:FF:000003">
    <property type="entry name" value="Dynein axonemal heavy chain 17"/>
    <property type="match status" value="1"/>
</dbReference>
<evidence type="ECO:0000259" key="22">
    <source>
        <dbReference type="Pfam" id="PF12781"/>
    </source>
</evidence>
<keyword evidence="12" id="KW-0206">Cytoskeleton</keyword>
<dbReference type="PANTHER" id="PTHR45703:SF8">
    <property type="entry name" value="DYNEINS HEAVY CHAIN"/>
    <property type="match status" value="1"/>
</dbReference>
<evidence type="ECO:0000256" key="14">
    <source>
        <dbReference type="SAM" id="Coils"/>
    </source>
</evidence>
<dbReference type="Pfam" id="PF17852">
    <property type="entry name" value="Dynein_AAA_lid"/>
    <property type="match status" value="1"/>
</dbReference>
<dbReference type="InterPro" id="IPR042228">
    <property type="entry name" value="Dynein_linker_3"/>
</dbReference>
<reference evidence="27" key="1">
    <citation type="submission" date="2022-01" db="UniProtKB">
        <authorList>
            <consortium name="EnsemblMetazoa"/>
        </authorList>
    </citation>
    <scope>IDENTIFICATION</scope>
</reference>
<dbReference type="FunFam" id="3.20.180.20:FF:000001">
    <property type="entry name" value="Dynein axonemal heavy chain 5"/>
    <property type="match status" value="1"/>
</dbReference>
<dbReference type="Pfam" id="PF12777">
    <property type="entry name" value="MT"/>
    <property type="match status" value="1"/>
</dbReference>
<keyword evidence="4" id="KW-0493">Microtubule</keyword>
<dbReference type="InterPro" id="IPR026983">
    <property type="entry name" value="DHC"/>
</dbReference>
<evidence type="ECO:0000259" key="20">
    <source>
        <dbReference type="Pfam" id="PF12777"/>
    </source>
</evidence>
<feature type="domain" description="Dynein heavy chain AAA lid" evidence="25">
    <location>
        <begin position="4437"/>
        <end position="4573"/>
    </location>
</feature>
<feature type="domain" description="Dynein heavy chain hydrolytic ATP-binding dynein motor region" evidence="19">
    <location>
        <begin position="2208"/>
        <end position="2539"/>
    </location>
</feature>
<feature type="compositionally biased region" description="Basic and acidic residues" evidence="15">
    <location>
        <begin position="903"/>
        <end position="931"/>
    </location>
</feature>
<keyword evidence="6" id="KW-0547">Nucleotide-binding</keyword>
<dbReference type="InterPro" id="IPR041589">
    <property type="entry name" value="DNAH3_AAA_lid_1"/>
</dbReference>
<evidence type="ECO:0000313" key="28">
    <source>
        <dbReference type="Proteomes" id="UP000494040"/>
    </source>
</evidence>
<dbReference type="InterPro" id="IPR013602">
    <property type="entry name" value="Dynein_heavy_linker"/>
</dbReference>
<evidence type="ECO:0000256" key="8">
    <source>
        <dbReference type="ARBA" id="ARBA00023017"/>
    </source>
</evidence>
<evidence type="ECO:0000256" key="2">
    <source>
        <dbReference type="ARBA" id="ARBA00008887"/>
    </source>
</evidence>
<keyword evidence="9 14" id="KW-0175">Coiled coil</keyword>
<dbReference type="FunFam" id="3.40.50.300:FF:000945">
    <property type="entry name" value="Dynein axonemal heavy chain 9"/>
    <property type="match status" value="1"/>
</dbReference>
<evidence type="ECO:0000256" key="12">
    <source>
        <dbReference type="ARBA" id="ARBA00023212"/>
    </source>
</evidence>
<feature type="domain" description="Dynein heavy chain 3 AAA+ lid" evidence="24">
    <location>
        <begin position="3038"/>
        <end position="3127"/>
    </location>
</feature>
<dbReference type="GO" id="GO:0005874">
    <property type="term" value="C:microtubule"/>
    <property type="evidence" value="ECO:0007669"/>
    <property type="project" value="UniProtKB-KW"/>
</dbReference>
<dbReference type="Pfam" id="PF12775">
    <property type="entry name" value="AAA_7"/>
    <property type="match status" value="1"/>
</dbReference>
<dbReference type="InterPro" id="IPR043157">
    <property type="entry name" value="Dynein_AAA1S"/>
</dbReference>
<dbReference type="Proteomes" id="UP000494040">
    <property type="component" value="Unassembled WGS sequence"/>
</dbReference>
<evidence type="ECO:0000256" key="15">
    <source>
        <dbReference type="SAM" id="MobiDB-lite"/>
    </source>
</evidence>
<evidence type="ECO:0000259" key="18">
    <source>
        <dbReference type="Pfam" id="PF08393"/>
    </source>
</evidence>
<feature type="domain" description="Dynein heavy chain tail" evidence="17">
    <location>
        <begin position="199"/>
        <end position="767"/>
    </location>
</feature>
<evidence type="ECO:0000259" key="23">
    <source>
        <dbReference type="Pfam" id="PF17852"/>
    </source>
</evidence>
<dbReference type="GO" id="GO:0030286">
    <property type="term" value="C:dynein complex"/>
    <property type="evidence" value="ECO:0007669"/>
    <property type="project" value="UniProtKB-KW"/>
</dbReference>
<evidence type="ECO:0008006" key="29">
    <source>
        <dbReference type="Google" id="ProtNLM"/>
    </source>
</evidence>
<dbReference type="Pfam" id="PF03028">
    <property type="entry name" value="Dynein_heavy"/>
    <property type="match status" value="1"/>
</dbReference>
<keyword evidence="7" id="KW-0067">ATP-binding</keyword>
<dbReference type="InterPro" id="IPR043160">
    <property type="entry name" value="Dynein_C_barrel"/>
</dbReference>
<dbReference type="InterPro" id="IPR035706">
    <property type="entry name" value="AAA_9"/>
</dbReference>
<dbReference type="Gene3D" id="1.20.140.100">
    <property type="entry name" value="Dynein heavy chain, N-terminal domain 2"/>
    <property type="match status" value="1"/>
</dbReference>
<keyword evidence="8" id="KW-0243">Dynein</keyword>
<dbReference type="FunFam" id="1.20.58.1120:FF:000002">
    <property type="entry name" value="Dynein heavy chain 9, axonemal"/>
    <property type="match status" value="1"/>
</dbReference>
<feature type="region of interest" description="Disordered" evidence="15">
    <location>
        <begin position="876"/>
        <end position="931"/>
    </location>
</feature>
<dbReference type="Gene3D" id="3.20.180.20">
    <property type="entry name" value="Dynein heavy chain, N-terminal domain 2"/>
    <property type="match status" value="1"/>
</dbReference>
<dbReference type="InterPro" id="IPR041466">
    <property type="entry name" value="Dynein_AAA5_ext"/>
</dbReference>
<dbReference type="Gene3D" id="1.20.1270.280">
    <property type="match status" value="1"/>
</dbReference>
<keyword evidence="28" id="KW-1185">Reference proteome</keyword>
<dbReference type="Pfam" id="PF18199">
    <property type="entry name" value="Dynein_C"/>
    <property type="match status" value="1"/>
</dbReference>
<evidence type="ECO:0000256" key="6">
    <source>
        <dbReference type="ARBA" id="ARBA00022741"/>
    </source>
</evidence>
<dbReference type="Gene3D" id="3.10.490.20">
    <property type="match status" value="1"/>
</dbReference>
<dbReference type="Pfam" id="PF17857">
    <property type="entry name" value="AAA_lid_1"/>
    <property type="match status" value="1"/>
</dbReference>
<dbReference type="GO" id="GO:0045505">
    <property type="term" value="F:dynein intermediate chain binding"/>
    <property type="evidence" value="ECO:0007669"/>
    <property type="project" value="InterPro"/>
</dbReference>
<keyword evidence="3" id="KW-0963">Cytoplasm</keyword>
<dbReference type="Pfam" id="PF08393">
    <property type="entry name" value="DHC_N2"/>
    <property type="match status" value="1"/>
</dbReference>
<evidence type="ECO:0000256" key="13">
    <source>
        <dbReference type="ARBA" id="ARBA00023273"/>
    </source>
</evidence>
<dbReference type="OMA" id="KKMESAH"/>
<dbReference type="Gene3D" id="1.10.8.710">
    <property type="match status" value="1"/>
</dbReference>
<dbReference type="GO" id="GO:0051959">
    <property type="term" value="F:dynein light intermediate chain binding"/>
    <property type="evidence" value="ECO:0007669"/>
    <property type="project" value="InterPro"/>
</dbReference>
<evidence type="ECO:0000256" key="7">
    <source>
        <dbReference type="ARBA" id="ARBA00022840"/>
    </source>
</evidence>
<dbReference type="InterPro" id="IPR035699">
    <property type="entry name" value="AAA_6"/>
</dbReference>
<evidence type="ECO:0000259" key="19">
    <source>
        <dbReference type="Pfam" id="PF12774"/>
    </source>
</evidence>
<dbReference type="EnsemblMetazoa" id="XM_014390959.2">
    <property type="protein sequence ID" value="XP_014246445.2"/>
    <property type="gene ID" value="LOC106664894"/>
</dbReference>
<feature type="compositionally biased region" description="Acidic residues" evidence="15">
    <location>
        <begin position="878"/>
        <end position="888"/>
    </location>
</feature>
<accession>A0A8I6RHK5</accession>
<feature type="domain" description="Dynein heavy chain linker" evidence="18">
    <location>
        <begin position="1655"/>
        <end position="2072"/>
    </location>
</feature>
<dbReference type="FunFam" id="3.10.490.20:FF:000002">
    <property type="entry name" value="Dynein axonemal heavy chain 17"/>
    <property type="match status" value="1"/>
</dbReference>
<feature type="domain" description="Dynein heavy chain region D6 P-loop" evidence="16">
    <location>
        <begin position="4285"/>
        <end position="4405"/>
    </location>
</feature>
<dbReference type="Gene3D" id="1.20.920.20">
    <property type="match status" value="1"/>
</dbReference>
<dbReference type="Pfam" id="PF12781">
    <property type="entry name" value="AAA_9"/>
    <property type="match status" value="1"/>
</dbReference>
<dbReference type="Pfam" id="PF08385">
    <property type="entry name" value="DHC_N1"/>
    <property type="match status" value="1"/>
</dbReference>
<dbReference type="InterPro" id="IPR041658">
    <property type="entry name" value="AAA_lid_11"/>
</dbReference>
<dbReference type="Gene3D" id="1.10.8.1220">
    <property type="match status" value="1"/>
</dbReference>
<evidence type="ECO:0000259" key="24">
    <source>
        <dbReference type="Pfam" id="PF17857"/>
    </source>
</evidence>
<dbReference type="FunFam" id="3.40.50.300:FF:002141">
    <property type="entry name" value="Dynein heavy chain"/>
    <property type="match status" value="1"/>
</dbReference>
<evidence type="ECO:0000313" key="27">
    <source>
        <dbReference type="EnsemblMetazoa" id="XP_014246445.2"/>
    </source>
</evidence>
<dbReference type="OrthoDB" id="447173at2759"/>
<dbReference type="Pfam" id="PF12780">
    <property type="entry name" value="AAA_8"/>
    <property type="match status" value="1"/>
</dbReference>
<dbReference type="InterPro" id="IPR042219">
    <property type="entry name" value="AAA_lid_11_sf"/>
</dbReference>
<dbReference type="GO" id="GO:0008569">
    <property type="term" value="F:minus-end-directed microtubule motor activity"/>
    <property type="evidence" value="ECO:0007669"/>
    <property type="project" value="InterPro"/>
</dbReference>
<feature type="domain" description="Dynein heavy chain C-terminal" evidence="26">
    <location>
        <begin position="4582"/>
        <end position="4873"/>
    </location>
</feature>
<evidence type="ECO:0000259" key="25">
    <source>
        <dbReference type="Pfam" id="PF18198"/>
    </source>
</evidence>
<dbReference type="FunFam" id="1.10.287.2620:FF:000001">
    <property type="entry name" value="Cytoplasmic dynein heavy chain 1"/>
    <property type="match status" value="1"/>
</dbReference>
<dbReference type="SUPFAM" id="SSF52540">
    <property type="entry name" value="P-loop containing nucleoside triphosphate hydrolases"/>
    <property type="match status" value="4"/>
</dbReference>
<evidence type="ECO:0000259" key="26">
    <source>
        <dbReference type="Pfam" id="PF18199"/>
    </source>
</evidence>
<dbReference type="FunFam" id="3.40.50.300:FF:000411">
    <property type="entry name" value="dynein heavy chain 17, axonemal"/>
    <property type="match status" value="1"/>
</dbReference>
<evidence type="ECO:0000256" key="10">
    <source>
        <dbReference type="ARBA" id="ARBA00023069"/>
    </source>
</evidence>
<dbReference type="InterPro" id="IPR041228">
    <property type="entry name" value="Dynein_C"/>
</dbReference>
<feature type="coiled-coil region" evidence="14">
    <location>
        <begin position="3498"/>
        <end position="3528"/>
    </location>
</feature>
<dbReference type="Gene3D" id="3.40.50.300">
    <property type="entry name" value="P-loop containing nucleotide triphosphate hydrolases"/>
    <property type="match status" value="5"/>
</dbReference>
<keyword evidence="10" id="KW-0969">Cilium</keyword>
<dbReference type="InterPro" id="IPR004273">
    <property type="entry name" value="Dynein_heavy_D6_P-loop"/>
</dbReference>
<evidence type="ECO:0000256" key="3">
    <source>
        <dbReference type="ARBA" id="ARBA00022490"/>
    </source>
</evidence>
<evidence type="ECO:0000259" key="17">
    <source>
        <dbReference type="Pfam" id="PF08385"/>
    </source>
</evidence>
<dbReference type="GO" id="GO:0007018">
    <property type="term" value="P:microtubule-based movement"/>
    <property type="evidence" value="ECO:0007669"/>
    <property type="project" value="InterPro"/>
</dbReference>
<dbReference type="InterPro" id="IPR024317">
    <property type="entry name" value="Dynein_heavy_chain_D4_dom"/>
</dbReference>
<dbReference type="InterPro" id="IPR013594">
    <property type="entry name" value="Dynein_heavy_tail"/>
</dbReference>
<evidence type="ECO:0000259" key="16">
    <source>
        <dbReference type="Pfam" id="PF03028"/>
    </source>
</evidence>
<dbReference type="Gene3D" id="1.10.287.2620">
    <property type="match status" value="1"/>
</dbReference>
<dbReference type="FunFam" id="1.10.8.1220:FF:000001">
    <property type="entry name" value="Dynein axonemal heavy chain 5"/>
    <property type="match status" value="1"/>
</dbReference>
<evidence type="ECO:0000256" key="11">
    <source>
        <dbReference type="ARBA" id="ARBA00023175"/>
    </source>
</evidence>
<dbReference type="Gene3D" id="1.10.472.130">
    <property type="match status" value="1"/>
</dbReference>
<dbReference type="GeneID" id="106664894"/>
<evidence type="ECO:0000256" key="1">
    <source>
        <dbReference type="ARBA" id="ARBA00004430"/>
    </source>
</evidence>
<feature type="region of interest" description="Disordered" evidence="15">
    <location>
        <begin position="1040"/>
        <end position="1061"/>
    </location>
</feature>
<feature type="domain" description="Dynein heavy chain AAA 5 extension" evidence="23">
    <location>
        <begin position="2695"/>
        <end position="2819"/>
    </location>
</feature>
<feature type="compositionally biased region" description="Acidic residues" evidence="15">
    <location>
        <begin position="1049"/>
        <end position="1061"/>
    </location>
</feature>
<dbReference type="RefSeq" id="XP_014246445.2">
    <property type="nucleotide sequence ID" value="XM_014390959.2"/>
</dbReference>
<dbReference type="GO" id="GO:0097729">
    <property type="term" value="C:9+2 motile cilium"/>
    <property type="evidence" value="ECO:0007669"/>
    <property type="project" value="UniProtKB-ARBA"/>
</dbReference>
<evidence type="ECO:0000256" key="5">
    <source>
        <dbReference type="ARBA" id="ARBA00022737"/>
    </source>
</evidence>
<dbReference type="InterPro" id="IPR024743">
    <property type="entry name" value="Dynein_HC_stalk"/>
</dbReference>
<dbReference type="PANTHER" id="PTHR45703">
    <property type="entry name" value="DYNEIN HEAVY CHAIN"/>
    <property type="match status" value="1"/>
</dbReference>
<comment type="subcellular location">
    <subcellularLocation>
        <location evidence="1">Cytoplasm</location>
        <location evidence="1">Cytoskeleton</location>
        <location evidence="1">Cilium axoneme</location>
    </subcellularLocation>
</comment>
<dbReference type="GO" id="GO:0005930">
    <property type="term" value="C:axoneme"/>
    <property type="evidence" value="ECO:0007669"/>
    <property type="project" value="UniProtKB-SubCell"/>
</dbReference>
<dbReference type="Pfam" id="PF18198">
    <property type="entry name" value="AAA_lid_11"/>
    <property type="match status" value="1"/>
</dbReference>
<dbReference type="FunFam" id="1.20.920.30:FF:000003">
    <property type="entry name" value="Dynein axonemal heavy chain 17"/>
    <property type="match status" value="1"/>
</dbReference>
<feature type="coiled-coil region" evidence="14">
    <location>
        <begin position="3679"/>
        <end position="3720"/>
    </location>
</feature>
<dbReference type="GO" id="GO:0005524">
    <property type="term" value="F:ATP binding"/>
    <property type="evidence" value="ECO:0007669"/>
    <property type="project" value="UniProtKB-KW"/>
</dbReference>
<dbReference type="Gene3D" id="1.10.8.720">
    <property type="entry name" value="Region D6 of dynein motor"/>
    <property type="match status" value="1"/>
</dbReference>
<feature type="domain" description="Dynein heavy chain ATP-binding dynein motor region" evidence="22">
    <location>
        <begin position="3827"/>
        <end position="4044"/>
    </location>
</feature>
<dbReference type="FunFam" id="1.10.8.720:FF:000002">
    <property type="entry name" value="Dynein heavy chain 9, axonemal"/>
    <property type="match status" value="1"/>
</dbReference>
<dbReference type="FunFam" id="3.40.50.300:FF:000219">
    <property type="entry name" value="Dynein axonemal heavy chain 17"/>
    <property type="match status" value="1"/>
</dbReference>
<keyword evidence="5" id="KW-0677">Repeat</keyword>
<protein>
    <recommendedName>
        <fullName evidence="29">Dynein heavy chain</fullName>
    </recommendedName>
</protein>
<dbReference type="FunFam" id="1.20.140.100:FF:000001">
    <property type="entry name" value="dynein heavy chain 17, axonemal"/>
    <property type="match status" value="1"/>
</dbReference>
<feature type="domain" description="Dynein heavy chain coiled coil stalk" evidence="20">
    <location>
        <begin position="3458"/>
        <end position="3799"/>
    </location>
</feature>
<comment type="similarity">
    <text evidence="2">Belongs to the dynein heavy chain family.</text>
</comment>
<sequence length="4876" mass="563365">MGDAEDDEVGESDARLLFLFQYLNKSLRFKVDKWHKMMASEEAKTVNDFLNDPKVDRLIISISPTGNLLPSVLFPLNLKGKSCYFIKRNHVPLTMDNIRDTLIFGDMAPKPLEQLSVLLEEIFVPMLTSDKNREKWPKAVGEDIKKRVLDMKDMVYRVKGEVYGRTLLPMPQGMEKVAEEVKRLQTKLEKHWDMEMRCTIESTVLRWSNQLYEVLKQSSTSAFDEEENPMPETEFTFWSTRCMNLTGIYQQLRDPRVKKMAMVLELTESAYFPCFQQLFKDVVSALNEAREIDRYLKTIVHFVEKLREIPFNEAESEFLPFVHTIGLIWVNCPYFGTSAKLAILLKEICNMLMAEANKLLDPPSLFMGEIEEVLPKLSKVISNLLMFRRIVVRYQKEVVKLFPPGRQAFPWIFDNSQVFHKYNKYVKRLNLIKELFETTFEYMKLEKVEVGGHRADSLSKRLTNIFDGFTQLYSNFTNIDYDPTDIKNGGFTKDYGQFKEAILDFDRRLAAVASLSFDDTTNFEQIFKMINVFGGLLLRDEVKKEIEPKYGKIITLFEQEVKIVEEIFEEQSKVYKKLGCVDVPQNWPPVAGTILWVKSLKKRLLFPLNYIISFEHPVTKSEYAEMTKNEAKKLLQRLDNLEDDVFIKWKERVPLDIEKHLQDSLLKFQNGKMIQLNFDQKLSQALKEVRYLKMIEVENLPQAALDFFERNDEFHNWNMTLTKITQWYNKMRERSKPEEFDIVEDEISVIDDLIQRMIMYNNWNSPENDKCIQQLYDIVWQLTDRMNQAQDNLQKIISLMNQWNFQPLYNRSKGKSDELLVYTDMMEINKRYNEIIENGQIVYELININFKLLHNLPQDVNEVLIEDVLDEDKLKTAEEDEETNDDQDWGSSGQLIPDNEDTLVTKEDTVRLEKTSAENSQRKSDASEDDPELKRLIDLTEKFKKYDKNNENEFSNLIKGSLMNIQHFYTKEKIEVEKQTKSLEEKQIRLINDLLDVDEKKQSSCTGKIPTKESIEAMLELTSYEELCVKSRTNKFSESFNEPDIIGNTEEEQDDDIEENADLNERPSDRAKKINELWKKERNTKMKHVKDKLIPSHPAVTRKAKLELKKKKQKEKELVFKRHKKLLEIWSKWYKEMEKHKVSVKKVDKGSQAAECVEEEKDVKDTIDLEERHNETNKEKKISLAGIELRKSFAQSHQNKNQQTVHSLTIEKTPLEIYLEFIDSIVENPVKLLKWDRYLDMVDNIVEKGLLHAVGAAVGFFIDQMEPISRHGALFEVKMLLKEPEITFDPVMVADKNNPNSLLGIMEMIMQDINAMALLVPRISFNKQEKTYMDDILKHEDIFIMESEAMQRCDQVISKTEHFVKPYYKYEYLWSECMSEHLRQFLRYSKILTSDELEKEDKIDEEEVPLLPDKPPTNEDFRKMIDSYDDLFKDISDMKSEKMISSWVKIDMRFFKTSLLNTCGKWGMLYKQYIMDDIINKLEELDQFINNAREGLNKQLCKGDYDSLVGIMGYLLKVKQRLEETDFMFDPIIEVMALLKSYGIELPDRVYNLLSELPERWDLLKKLASQVRAAATPLIQEESITIRRRLAFFDVRQNIYRNKFKNKDFFSWECPEPYWEIDKAHNEVCNLEELCVKLAEQASLFEVLVPEFKVLKQIRKDTKLLKIIWDYILTIRAWIHEWESTEWKKIDSESMDMELKKFSKEIRMLDKDMRNWDIYLKLENIIKNMITALRAITELQNPAIRDRHWKQLMAATKVTLYKYYEVSQRHQVMFIIDQSTTLKDLLDLNLYKYEEEVKTIVDKAVKEMSMEKTLGELASIWSTMEFEYDNHPRSGYSILKVSEEIIETLEENQVQLQNMLSSKYIAYFLDEVSDWQRQLSNADQVIHTWIEVQRTWMYLESIFIGSDDIRRQLPQDSNTFDTVDKDFKIMLKEISSIPNVIKASCRPGLQDKLEHLQKDLTTCEKALAQYLETKRLAYPRFYFVSSADLLDILSNGNQPLLVCRHLTKLYDSIANLKFIEENNMATNIAEGMWAKDGEFVKLSMTCDCSGQVEKWLNTVTDVMRKTGRHYCKLAVNTYDDKPREQWVFDFPAQSALCGTQIWWAAEVTAAFMKLEEGYENALKDYQKKQIQQLNHLINLLLGELSDGDRQKVTTICTIDVHSRDVVSKLISQKVESSLAFQWQSQLRHRWDSKLEDCYVNICDAQFLYDYEYLGNTPRLVITPLTDRCYITLTQSLHLVMGGAPAGPAGTGKTETTKDLGKGLGIMVYVFNCSEQMDYKSCGNIYKGLSQTGAWGCFDEFNRISVEVLSVVAVQVKAVLDAIKKKKSKFNFQGEIISLVPTVGMFVTMNPGYAGRAELPENLKALFRPCAMVVPDFELICEIMLIGEGFQEARVLGKKFLTLYSLCKELLSKQDHYDWGLRAIKSVLVVAGKLKSLDKLRGDRNRPEDQVLMRALRDFNIPKVITDDLPIFLGLIGDLFPALDVPRKRDMDFEKQVRQAAIDMKLQPEEGFVLKIVQLQELFAVRHSVFIIGNAGTGKSMVWKALYKTYVNMKKKPHYNDLEPKAVTNNELFGIINPQTREWKDGLFSVLIREQANMGGDGQKWMVMDGDIDPMWIESLNTVMDDNKVLTLASNERIALTSSMRLLFEISNLRTATPATVSRAGILYINPTDLGWNPYVASWIDTRKHDVEKANLTMLFDKYIPTIIEACRTRFKKITPIPEIAHIQMLCTLLEVLLEPPNIHIDCPKEWYEIYFVFASIWSFGSAYFQDQLVDWRCEFSKWWASEFKAVKFPPEVPQVEQVFNYFIDPETKKFVLWTEKLTKFELDYDIPLQSTLVNTAETTRVRYFLDLLIEKNKAVMLIAPAGCGKSVLIGDKMSSLSEKFAITNISFNFYTTSEMLQKVLEKPLEKKAGRNYGPPGNKTMIYFIDDMNMPEVDKYGTVQPHTLIRQHMDYQHWYDRQKLSLKDIHNIMFLSSMNPTAGSFTIDPRLQRHFSVFALSFPGTESLTHIYSSLLNQHIKNSLNKFSPSVITIADTVIQLALHMHSRMQQTFLPTAIKFHYLFNLRDLSNIFQAIILTTPDCISNAGDLVRIWIHETTRVYGDKLIDLKEQDVFNKMVLETIKKVFTLNLIEDLHEGDYISNPLIYCHFVDGIGDPKYLQMKSWKRLNSLLSDAMAQYNDLVSSMNLVLFEDAMSHVCRINRVMEMPRGNALLVGVGGSGKQSLSRLSAFISSLDSFQIQLKKGYSTNDFKCDLAGIYSKAGLKNVGIMFLTTDSQIPDERFLVLINDMLSSGEIPELFADDEIDSIVNSIGPEAKGFGLQDTKDNCWKFFIDRVRKNIKTILCFSPVGSTLRVRARKFPALVNCTTIDWFMEWPQKALESVSQKFLSELNVLTTKLTEPMSLLMAFIHMSVNKMSNSFLLNERRYNYTTPKSFLELIGLYSKLLKTKNLEVVTKINRLQSGLQKLVSCAQQVGTLKIQLAEQEVVVAEKNAKAGELIAVVEEETEKVSKEKNIAKEEERKCQIIEEDVTIKQKMCEEDLEKALPALDAAQAALNTLNKTNLTEMKSFGTPPEAVANVAAAVMVLLAKKGKIPKDRSWRAAKAMMGSADAFLHNLVNYNKENIHPEIVKAIQPYLDDPEFNPENVITKSSAAAGLCAWVINIMKFHEVWMIVLPKKKAEAAAQAELAQARSRLSELTEKISKLEEQLGILTAKFEAAMAEKLACQAEEEKTTQAIDLANRLVNGLASENSRWKETVSELSAKITTLPGDIVLVTAFISYVGSFTRSYREELVEQQWKPQLSKYKPQIPCTPDIDPMTMLTDDAQIASWNNEGLPNDRMSAENATILTNSERWPLMIDPQLQGIKWIKVKYGDRLKVIKLGQKHYLDKIEKAVTEGSTLLIENIGETIDPVLDNLLGRNLIRKGRVLKIGDREIDYSPNFRLILHTKLANPHYQPEIQAQTTLINFTVTKDGLEEQLLAEVVKEERPDLEATKGTLTKQQNNFKIQLKQLEDELLQRLSTAGPDILSDKELVEKLESTKKTAESIEVKVIEAKATSEKIDKAREFYRPVATRASLLYFIMNDLNKINPLYQFSLKAFNIVFQNAIKTAEQSDVVSEMVDILIENISFKAFMYTTRGLFECDKLIFMAQMAIQILQRKKEITQSELDYLLRFPYIPNLASPVDFLTGTLWGGIKALSLMDEFRNLDKDITSSAKRWKKFTEGECPERDKFPQDWKNKTAFQRLCMMRSLRPDRMTNAMRYFIEEKLGPKFTNARTMDFDQSFEETSSTIPVFFILSPGVDPTRDVERVGKRLGFATEKKNLYNVSLGQGQECVAEAAIDRGAKLGHWVILQNIHLVANWLPTLDKKMESAHENPNPNFRLFLSSEPAPDPSVHHIPQGVLESSIKITNEPPTGMMANLHKALDNFTQQTLELCSKETEFKAILFSLCYFHSVVAERRKFGPQGWNKIYPFNVGDLTISVHVLYNYLENNSRVPWEDLRYLFGEIMYGGHVTDDWDRRLCRTYLQEYMCPQLLEGELYYAPGFQAPPNSDLLGYHRYVDLCLPPESPVLYGLHPNAEIGFLTTLSENLFKTVLELQPRDSGSSSGSGVTREEKVKTMVDDILDKVPDEFNVGEMMVKTEDRSPYTIVAFQECERMNILMKEVRRSLKELSLGLKGELTITSEMEELESSLFMDSIPESWTSKAYPSLLGLSAWFSDLQVRLKELECWVADFSLPSTVWLAGFFNPQSFLTAIMQSTARKNEWPLDKMCLQCDVTKKQKEDFNNPPREGAYVNGLFLEGARWDVQAGVLTESRLKEMFPMMPVVHIRALTVDKQEIRTTYECPVYKTRTRGSTYVWTFNLKTKEKPSKWILAGVGILLCV</sequence>
<dbReference type="KEGG" id="clec:106664894"/>
<keyword evidence="11" id="KW-0505">Motor protein</keyword>
<dbReference type="Gene3D" id="1.20.58.1120">
    <property type="match status" value="1"/>
</dbReference>
<dbReference type="FunFam" id="1.10.8.710:FF:000002">
    <property type="entry name" value="dynein heavy chain 17, axonemal"/>
    <property type="match status" value="1"/>
</dbReference>
<dbReference type="Pfam" id="PF12774">
    <property type="entry name" value="AAA_6"/>
    <property type="match status" value="1"/>
</dbReference>
<organism evidence="27 28">
    <name type="scientific">Cimex lectularius</name>
    <name type="common">Bed bug</name>
    <name type="synonym">Acanthia lectularia</name>
    <dbReference type="NCBI Taxonomy" id="79782"/>
    <lineage>
        <taxon>Eukaryota</taxon>
        <taxon>Metazoa</taxon>
        <taxon>Ecdysozoa</taxon>
        <taxon>Arthropoda</taxon>
        <taxon>Hexapoda</taxon>
        <taxon>Insecta</taxon>
        <taxon>Pterygota</taxon>
        <taxon>Neoptera</taxon>
        <taxon>Paraneoptera</taxon>
        <taxon>Hemiptera</taxon>
        <taxon>Heteroptera</taxon>
        <taxon>Panheteroptera</taxon>
        <taxon>Cimicomorpha</taxon>
        <taxon>Cimicidae</taxon>
        <taxon>Cimex</taxon>
    </lineage>
</organism>
<evidence type="ECO:0000256" key="4">
    <source>
        <dbReference type="ARBA" id="ARBA00022701"/>
    </source>
</evidence>
<dbReference type="InterPro" id="IPR027417">
    <property type="entry name" value="P-loop_NTPase"/>
</dbReference>
<evidence type="ECO:0000256" key="9">
    <source>
        <dbReference type="ARBA" id="ARBA00023054"/>
    </source>
</evidence>
<evidence type="ECO:0000259" key="21">
    <source>
        <dbReference type="Pfam" id="PF12780"/>
    </source>
</evidence>
<feature type="domain" description="Dynein heavy chain AAA module D4" evidence="21">
    <location>
        <begin position="3185"/>
        <end position="3444"/>
    </location>
</feature>
<dbReference type="Gene3D" id="6.10.140.1060">
    <property type="match status" value="1"/>
</dbReference>
<dbReference type="FunFam" id="3.40.50.300:FF:000049">
    <property type="entry name" value="Dynein, axonemal, heavy chain 5"/>
    <property type="match status" value="1"/>
</dbReference>
<dbReference type="FunFam" id="1.20.920.20:FF:000003">
    <property type="entry name" value="Dynein axonemal heavy chain 17"/>
    <property type="match status" value="1"/>
</dbReference>
<dbReference type="Gene3D" id="1.20.920.30">
    <property type="match status" value="1"/>
</dbReference>
<keyword evidence="13" id="KW-0966">Cell projection</keyword>
<name>A0A8I6RHK5_CIMLE</name>
<dbReference type="InterPro" id="IPR042222">
    <property type="entry name" value="Dynein_2_N"/>
</dbReference>